<name>A0A2A6E0J6_9BACL</name>
<feature type="domain" description="SWIM-type" evidence="2">
    <location>
        <begin position="67"/>
        <end position="101"/>
    </location>
</feature>
<organism evidence="3 4">
    <name type="scientific">Candidatus Reconcilbacillus cellulovorans</name>
    <dbReference type="NCBI Taxonomy" id="1906605"/>
    <lineage>
        <taxon>Bacteria</taxon>
        <taxon>Bacillati</taxon>
        <taxon>Bacillota</taxon>
        <taxon>Bacilli</taxon>
        <taxon>Bacillales</taxon>
        <taxon>Paenibacillaceae</taxon>
        <taxon>Candidatus Reconcilbacillus</taxon>
    </lineage>
</organism>
<accession>A0A2A6E0J6</accession>
<dbReference type="PROSITE" id="PS50966">
    <property type="entry name" value="ZF_SWIM"/>
    <property type="match status" value="1"/>
</dbReference>
<dbReference type="Pfam" id="PF04434">
    <property type="entry name" value="SWIM"/>
    <property type="match status" value="1"/>
</dbReference>
<reference evidence="3 4" key="1">
    <citation type="submission" date="2016-12" db="EMBL/GenBank/DDBJ databases">
        <title>Candidatus Reconcilibacillus cellulovorans genome.</title>
        <authorList>
            <person name="Kolinko S."/>
            <person name="Wu Y.-W."/>
            <person name="Tachea F."/>
            <person name="Denzel E."/>
            <person name="Hiras J."/>
            <person name="Baecker N."/>
            <person name="Chan L.J."/>
            <person name="Eichorst S.A."/>
            <person name="Frey D."/>
            <person name="Adams P.D."/>
            <person name="Pray T."/>
            <person name="Tanjore D."/>
            <person name="Petzold C.J."/>
            <person name="Gladden J.M."/>
            <person name="Simmons B.A."/>
            <person name="Singer S.W."/>
        </authorList>
    </citation>
    <scope>NUCLEOTIDE SEQUENCE [LARGE SCALE GENOMIC DNA]</scope>
    <source>
        <strain evidence="3">JTherm</strain>
    </source>
</reference>
<comment type="caution">
    <text evidence="3">The sequence shown here is derived from an EMBL/GenBank/DDBJ whole genome shotgun (WGS) entry which is preliminary data.</text>
</comment>
<dbReference type="InterPro" id="IPR007527">
    <property type="entry name" value="Znf_SWIM"/>
</dbReference>
<evidence type="ECO:0000256" key="1">
    <source>
        <dbReference type="PROSITE-ProRule" id="PRU00325"/>
    </source>
</evidence>
<dbReference type="AlphaFoldDB" id="A0A2A6E0J6"/>
<evidence type="ECO:0000259" key="2">
    <source>
        <dbReference type="PROSITE" id="PS50966"/>
    </source>
</evidence>
<dbReference type="Proteomes" id="UP000243688">
    <property type="component" value="Unassembled WGS sequence"/>
</dbReference>
<proteinExistence type="predicted"/>
<keyword evidence="1" id="KW-0479">Metal-binding</keyword>
<keyword evidence="1" id="KW-0863">Zinc-finger</keyword>
<protein>
    <recommendedName>
        <fullName evidence="2">SWIM-type domain-containing protein</fullName>
    </recommendedName>
</protein>
<evidence type="ECO:0000313" key="4">
    <source>
        <dbReference type="Proteomes" id="UP000243688"/>
    </source>
</evidence>
<keyword evidence="1" id="KW-0862">Zinc</keyword>
<evidence type="ECO:0000313" key="3">
    <source>
        <dbReference type="EMBL" id="PDO10551.1"/>
    </source>
</evidence>
<dbReference type="GO" id="GO:0008270">
    <property type="term" value="F:zinc ion binding"/>
    <property type="evidence" value="ECO:0007669"/>
    <property type="project" value="UniProtKB-KW"/>
</dbReference>
<gene>
    <name evidence="3" type="ORF">BLM47_06670</name>
</gene>
<dbReference type="EMBL" id="MOXJ01000013">
    <property type="protein sequence ID" value="PDO10551.1"/>
    <property type="molecule type" value="Genomic_DNA"/>
</dbReference>
<sequence length="534" mass="60876">MGGVFPIMPSAAVISSDRLQALRQAVLEQFEPHILERGLVYELTGRILDLSVDGGVVSAHVEGTSVYRVALDLDFFGISTCTCPYGSGFCKHLAAVAFRVLREFGADRPEEWGIFQETVARLAALRPKNDYRVPAWTAAADHVAGCAQDAGLAAWRAFYDRTFRECRRRLDSGVMAIRETFASLDKASDAWDEPWRSWFGFWTVVWAMENVESLLSDSWLGSWAFIRREWESLSEKRLVDRVRSLPAKEEPFASFCREAAVHLAEKAGTPRPGQRVAFHPGWFSLLAWLWRKVDGEGAGGWTADPDVYARTRHSAWVQALFLVMDGRDDEAWEKVRPYAIHGTVGPGVLIAETLVARREPERAAFWLERLAESIEAMDEGDWRDYLAAWRRLCGEDGDAAGTERFLQVLRSFLPRSLPHYAEALSAAGRYREWADLLMAAGFVFNLHDSSRLSVIEKKDPEALLPLFHQTVEYWIGQRNRTAYREAVRALKRLGRLYHKLGRDEEWRRFCGWLADRYGRLRAFQEELKRGKIVP</sequence>